<evidence type="ECO:0000313" key="1">
    <source>
        <dbReference type="EMBL" id="CAG6722059.1"/>
    </source>
</evidence>
<accession>A0A8D8Y869</accession>
<protein>
    <submittedName>
        <fullName evidence="1">Uncharacterized protein</fullName>
    </submittedName>
</protein>
<dbReference type="EMBL" id="HBUF01363145">
    <property type="protein sequence ID" value="CAG6722061.1"/>
    <property type="molecule type" value="Transcribed_RNA"/>
</dbReference>
<dbReference type="EMBL" id="HBUF01363143">
    <property type="protein sequence ID" value="CAG6722057.1"/>
    <property type="molecule type" value="Transcribed_RNA"/>
</dbReference>
<dbReference type="EMBL" id="HBUF01363142">
    <property type="protein sequence ID" value="CAG6722055.1"/>
    <property type="molecule type" value="Transcribed_RNA"/>
</dbReference>
<sequence length="128" mass="14216">MRRFHDAPKILSNCIRKSWLDHDTPRSVLGHSGTAVLVACGSSGACGWGPSVATALVRAQFQAVWPRARVPIWSPSWSIQGRSGRRLIRHLRTIQSCGSAARGSSEGREPLSETEFLYRLHDPEHMSR</sequence>
<name>A0A8D8Y869_9HEMI</name>
<dbReference type="EMBL" id="HBUF01363144">
    <property type="protein sequence ID" value="CAG6722059.1"/>
    <property type="molecule type" value="Transcribed_RNA"/>
</dbReference>
<dbReference type="AlphaFoldDB" id="A0A8D8Y869"/>
<reference evidence="1" key="1">
    <citation type="submission" date="2021-05" db="EMBL/GenBank/DDBJ databases">
        <authorList>
            <person name="Alioto T."/>
            <person name="Alioto T."/>
            <person name="Gomez Garrido J."/>
        </authorList>
    </citation>
    <scope>NUCLEOTIDE SEQUENCE</scope>
</reference>
<organism evidence="1">
    <name type="scientific">Cacopsylla melanoneura</name>
    <dbReference type="NCBI Taxonomy" id="428564"/>
    <lineage>
        <taxon>Eukaryota</taxon>
        <taxon>Metazoa</taxon>
        <taxon>Ecdysozoa</taxon>
        <taxon>Arthropoda</taxon>
        <taxon>Hexapoda</taxon>
        <taxon>Insecta</taxon>
        <taxon>Pterygota</taxon>
        <taxon>Neoptera</taxon>
        <taxon>Paraneoptera</taxon>
        <taxon>Hemiptera</taxon>
        <taxon>Sternorrhyncha</taxon>
        <taxon>Psylloidea</taxon>
        <taxon>Psyllidae</taxon>
        <taxon>Psyllinae</taxon>
        <taxon>Cacopsylla</taxon>
    </lineage>
</organism>
<proteinExistence type="predicted"/>